<dbReference type="InterPro" id="IPR052058">
    <property type="entry name" value="Alcohol_O-acetyltransferase"/>
</dbReference>
<dbReference type="EMBL" id="QGQD01000112">
    <property type="protein sequence ID" value="TLC97668.1"/>
    <property type="molecule type" value="Genomic_DNA"/>
</dbReference>
<name>A0A4U8Q0A5_9FIRM</name>
<dbReference type="RefSeq" id="WP_138004147.1">
    <property type="nucleotide sequence ID" value="NZ_QGQD01000112.1"/>
</dbReference>
<dbReference type="GO" id="GO:0008610">
    <property type="term" value="P:lipid biosynthetic process"/>
    <property type="evidence" value="ECO:0007669"/>
    <property type="project" value="UniProtKB-ARBA"/>
</dbReference>
<protein>
    <submittedName>
        <fullName evidence="2">Condensation domain protein</fullName>
    </submittedName>
</protein>
<evidence type="ECO:0000313" key="3">
    <source>
        <dbReference type="Proteomes" id="UP000306509"/>
    </source>
</evidence>
<dbReference type="PANTHER" id="PTHR28037:SF1">
    <property type="entry name" value="ALCOHOL O-ACETYLTRANSFERASE 1-RELATED"/>
    <property type="match status" value="1"/>
</dbReference>
<comment type="caution">
    <text evidence="2">The sequence shown here is derived from an EMBL/GenBank/DDBJ whole genome shotgun (WGS) entry which is preliminary data.</text>
</comment>
<feature type="domain" description="Condensation" evidence="1">
    <location>
        <begin position="21"/>
        <end position="139"/>
    </location>
</feature>
<dbReference type="Gene3D" id="3.30.559.10">
    <property type="entry name" value="Chloramphenicol acetyltransferase-like domain"/>
    <property type="match status" value="1"/>
</dbReference>
<evidence type="ECO:0000313" key="2">
    <source>
        <dbReference type="EMBL" id="TLC97668.1"/>
    </source>
</evidence>
<evidence type="ECO:0000259" key="1">
    <source>
        <dbReference type="Pfam" id="PF00668"/>
    </source>
</evidence>
<organism evidence="2 3">
    <name type="scientific">Robinsoniella peoriensis</name>
    <dbReference type="NCBI Taxonomy" id="180332"/>
    <lineage>
        <taxon>Bacteria</taxon>
        <taxon>Bacillati</taxon>
        <taxon>Bacillota</taxon>
        <taxon>Clostridia</taxon>
        <taxon>Lachnospirales</taxon>
        <taxon>Lachnospiraceae</taxon>
        <taxon>Robinsoniella</taxon>
    </lineage>
</organism>
<sequence length="428" mass="48936">MENKNNEIRKERTHLFSPNINIAISFCIRENLCIDTLKSAIDKAVQNNEIFSCRLGFKKNGQVFYEHSGRCIYTFQVLEVDWMDVVMEQASIPFDLPGGELIRFFALPDKNGTRLLIIAHHLAGDGLSIAYLAEDIMNALAAETLIYKPLLLPDRKLILKNCSLNPIMQLMVNLLNRRWRKTGNPFSYDEYLNMFRKYWSCHETIAYTSAIPPSLLLALRSQSKKYGITINSILITAFIKSANELSDVGIAASIRPEQFTGMGNYATGISIRYRYDTKKDFWKNAQAVHQLIYRKLNNPYKKFFLLKFMDSLEPGLIDSAYFSAYGGYQNKTSAIIQNMFGYNHNPKSISVTNLGKLPISAQYGDYHISDFIFLPPLVPNAKRLFGIVTLEDQMYITIHLEKNASLPAEKVFFDKSVEYLLQLTDNNT</sequence>
<dbReference type="GO" id="GO:0003824">
    <property type="term" value="F:catalytic activity"/>
    <property type="evidence" value="ECO:0007669"/>
    <property type="project" value="InterPro"/>
</dbReference>
<dbReference type="InterPro" id="IPR001242">
    <property type="entry name" value="Condensation_dom"/>
</dbReference>
<dbReference type="Proteomes" id="UP000306509">
    <property type="component" value="Unassembled WGS sequence"/>
</dbReference>
<dbReference type="InterPro" id="IPR023213">
    <property type="entry name" value="CAT-like_dom_sf"/>
</dbReference>
<accession>A0A4U8Q0A5</accession>
<dbReference type="SUPFAM" id="SSF52777">
    <property type="entry name" value="CoA-dependent acyltransferases"/>
    <property type="match status" value="2"/>
</dbReference>
<dbReference type="STRING" id="180332.GCA_000797495_05342"/>
<dbReference type="Pfam" id="PF00668">
    <property type="entry name" value="Condensation"/>
    <property type="match status" value="1"/>
</dbReference>
<dbReference type="PANTHER" id="PTHR28037">
    <property type="entry name" value="ALCOHOL O-ACETYLTRANSFERASE 1-RELATED"/>
    <property type="match status" value="1"/>
</dbReference>
<gene>
    <name evidence="2" type="ORF">DSM106044_05464</name>
</gene>
<proteinExistence type="predicted"/>
<dbReference type="AlphaFoldDB" id="A0A4U8Q0A5"/>
<keyword evidence="3" id="KW-1185">Reference proteome</keyword>
<reference evidence="2 3" key="1">
    <citation type="journal article" date="2019" name="Anaerobe">
        <title>Detection of Robinsoniella peoriensis in multiple bone samples of a trauma patient.</title>
        <authorList>
            <person name="Schrottner P."/>
            <person name="Hartwich K."/>
            <person name="Bunk B."/>
            <person name="Schober I."/>
            <person name="Helbig S."/>
            <person name="Rudolph W.W."/>
            <person name="Gunzer F."/>
        </authorList>
    </citation>
    <scope>NUCLEOTIDE SEQUENCE [LARGE SCALE GENOMIC DNA]</scope>
    <source>
        <strain evidence="2 3">DSM 106044</strain>
    </source>
</reference>